<proteinExistence type="predicted"/>
<dbReference type="AlphaFoldDB" id="A0A0T7GU28"/>
<gene>
    <name evidence="1" type="ORF">NGAL_HAMBI1189_36240</name>
</gene>
<reference evidence="1 2" key="1">
    <citation type="submission" date="2014-08" db="EMBL/GenBank/DDBJ databases">
        <authorList>
            <person name="Chen Y.-H."/>
        </authorList>
    </citation>
    <scope>NUCLEOTIDE SEQUENCE [LARGE SCALE GENOMIC DNA]</scope>
</reference>
<organism evidence="1 2">
    <name type="scientific">Neorhizobium galegae bv. officinalis</name>
    <dbReference type="NCBI Taxonomy" id="323656"/>
    <lineage>
        <taxon>Bacteria</taxon>
        <taxon>Pseudomonadati</taxon>
        <taxon>Pseudomonadota</taxon>
        <taxon>Alphaproteobacteria</taxon>
        <taxon>Hyphomicrobiales</taxon>
        <taxon>Rhizobiaceae</taxon>
        <taxon>Rhizobium/Agrobacterium group</taxon>
        <taxon>Neorhizobium</taxon>
    </lineage>
</organism>
<sequence>MTAAAQPLSDECKRSFDAAPGLATAGVADLDRRHIFL</sequence>
<name>A0A0T7GU28_NEOGA</name>
<evidence type="ECO:0000313" key="2">
    <source>
        <dbReference type="Proteomes" id="UP000039660"/>
    </source>
</evidence>
<dbReference type="Proteomes" id="UP000039660">
    <property type="component" value="Unassembled WGS sequence"/>
</dbReference>
<dbReference type="EMBL" id="CCRK01000008">
    <property type="protein sequence ID" value="CDZ50783.1"/>
    <property type="molecule type" value="Genomic_DNA"/>
</dbReference>
<accession>A0A0T7GU28</accession>
<protein>
    <submittedName>
        <fullName evidence="1">Uncharacterized protein</fullName>
    </submittedName>
</protein>
<evidence type="ECO:0000313" key="1">
    <source>
        <dbReference type="EMBL" id="CDZ50783.1"/>
    </source>
</evidence>